<dbReference type="EMBL" id="LC155906">
    <property type="protein sequence ID" value="BAV17710.1"/>
    <property type="molecule type" value="Genomic_DNA"/>
</dbReference>
<dbReference type="AlphaFoldDB" id="A0A193PMH6"/>
<feature type="region of interest" description="Disordered" evidence="1">
    <location>
        <begin position="1"/>
        <end position="58"/>
    </location>
</feature>
<sequence length="58" mass="6521">MRFLRRGTCRAPGHHHPDQKGQQCGTKTVKTNSQNKKATPAGRWPENRERRAALAARG</sequence>
<evidence type="ECO:0000256" key="1">
    <source>
        <dbReference type="SAM" id="MobiDB-lite"/>
    </source>
</evidence>
<organism evidence="2">
    <name type="scientific">Alcaligenes xylosoxydans xylosoxydans</name>
    <name type="common">Achromobacter xylosoxidans</name>
    <dbReference type="NCBI Taxonomy" id="85698"/>
    <lineage>
        <taxon>Bacteria</taxon>
        <taxon>Pseudomonadati</taxon>
        <taxon>Pseudomonadota</taxon>
        <taxon>Betaproteobacteria</taxon>
        <taxon>Burkholderiales</taxon>
        <taxon>Alcaligenaceae</taxon>
        <taxon>Achromobacter</taxon>
    </lineage>
</organism>
<name>A0A193PMH6_ALCXX</name>
<protein>
    <submittedName>
        <fullName evidence="2">Uncharacterized protein</fullName>
    </submittedName>
</protein>
<evidence type="ECO:0000313" key="2">
    <source>
        <dbReference type="EMBL" id="BAV17710.1"/>
    </source>
</evidence>
<accession>A0A193PMH6</accession>
<proteinExistence type="predicted"/>
<feature type="compositionally biased region" description="Basic residues" evidence="1">
    <location>
        <begin position="1"/>
        <end position="14"/>
    </location>
</feature>
<geneLocation type="plasmid" evidence="2">
    <name>pKUN4507_1</name>
</geneLocation>
<keyword evidence="2" id="KW-0614">Plasmid</keyword>
<reference evidence="2" key="1">
    <citation type="submission" date="2016-05" db="EMBL/GenBank/DDBJ databases">
        <title>Interspecies Dissemination of a Mobilizable Plasmid Harboring blaIMP-19: the Possibility of Horizontal Gene Transfer in a Single Patient.</title>
        <authorList>
            <person name="Yamamoto M."/>
            <person name="Matsumura Y."/>
            <person name="Gomi R."/>
            <person name="Matsuda T."/>
            <person name="Tanaka M."/>
            <person name="Nagao M."/>
            <person name="Takakura S."/>
            <person name="Uemoto S."/>
            <person name="Ichiyama S."/>
        </authorList>
    </citation>
    <scope>NUCLEOTIDE SEQUENCE</scope>
    <source>
        <strain evidence="2">KUN4507</strain>
        <plasmid evidence="2">pKUN4507_1</plasmid>
    </source>
</reference>
<feature type="compositionally biased region" description="Polar residues" evidence="1">
    <location>
        <begin position="20"/>
        <end position="37"/>
    </location>
</feature>